<dbReference type="RefSeq" id="WP_164462614.1">
    <property type="nucleotide sequence ID" value="NZ_CABVQF010000018.1"/>
</dbReference>
<accession>A0A6J5JTD7</accession>
<evidence type="ECO:0000313" key="3">
    <source>
        <dbReference type="Proteomes" id="UP000494301"/>
    </source>
</evidence>
<feature type="signal peptide" evidence="1">
    <location>
        <begin position="1"/>
        <end position="22"/>
    </location>
</feature>
<dbReference type="Proteomes" id="UP000494301">
    <property type="component" value="Unassembled WGS sequence"/>
</dbReference>
<feature type="chain" id="PRO_5027065989" evidence="1">
    <location>
        <begin position="23"/>
        <end position="195"/>
    </location>
</feature>
<reference evidence="2 3" key="1">
    <citation type="submission" date="2020-04" db="EMBL/GenBank/DDBJ databases">
        <authorList>
            <person name="Depoorter E."/>
        </authorList>
    </citation>
    <scope>NUCLEOTIDE SEQUENCE [LARGE SCALE GENOMIC DNA]</scope>
    <source>
        <strain evidence="2 3">BCC0217</strain>
    </source>
</reference>
<proteinExistence type="predicted"/>
<protein>
    <submittedName>
        <fullName evidence="2">Uncharacterized protein</fullName>
    </submittedName>
</protein>
<sequence>MARIVGLIVCCCLVLCFGNAFSDVGSEVIALSGGSAKIKVRCRNVGKGMDCEIYASRGGGERKILNFPGRPNIISVGSGVFVMVFSCGTQCSATYFYSEENGLGGPFPFVEAYDVDRGVVLLSEKNPLPMYSIFSKNSRVVGEIDLNLPKGVEAFASIERVVVNDHRFIVSYVDRGGSVVKISRQIPMLEADSMR</sequence>
<dbReference type="EMBL" id="CABWIL020000051">
    <property type="protein sequence ID" value="CAB3974829.1"/>
    <property type="molecule type" value="Genomic_DNA"/>
</dbReference>
<organism evidence="2 3">
    <name type="scientific">Burkholderia aenigmatica</name>
    <dbReference type="NCBI Taxonomy" id="2015348"/>
    <lineage>
        <taxon>Bacteria</taxon>
        <taxon>Pseudomonadati</taxon>
        <taxon>Pseudomonadota</taxon>
        <taxon>Betaproteobacteria</taxon>
        <taxon>Burkholderiales</taxon>
        <taxon>Burkholderiaceae</taxon>
        <taxon>Burkholderia</taxon>
        <taxon>Burkholderia cepacia complex</taxon>
    </lineage>
</organism>
<name>A0A6J5JTD7_9BURK</name>
<evidence type="ECO:0000313" key="2">
    <source>
        <dbReference type="EMBL" id="CAB3974829.1"/>
    </source>
</evidence>
<keyword evidence="1" id="KW-0732">Signal</keyword>
<evidence type="ECO:0000256" key="1">
    <source>
        <dbReference type="SAM" id="SignalP"/>
    </source>
</evidence>
<dbReference type="AlphaFoldDB" id="A0A6J5JTD7"/>
<gene>
    <name evidence="2" type="ORF">BLA3211_08214</name>
</gene>